<name>A0A0F9UDI3_9ZZZZ</name>
<dbReference type="AlphaFoldDB" id="A0A0F9UDI3"/>
<reference evidence="1" key="1">
    <citation type="journal article" date="2015" name="Nature">
        <title>Complex archaea that bridge the gap between prokaryotes and eukaryotes.</title>
        <authorList>
            <person name="Spang A."/>
            <person name="Saw J.H."/>
            <person name="Jorgensen S.L."/>
            <person name="Zaremba-Niedzwiedzka K."/>
            <person name="Martijn J."/>
            <person name="Lind A.E."/>
            <person name="van Eijk R."/>
            <person name="Schleper C."/>
            <person name="Guy L."/>
            <person name="Ettema T.J."/>
        </authorList>
    </citation>
    <scope>NUCLEOTIDE SEQUENCE</scope>
</reference>
<dbReference type="EMBL" id="LAZR01000116">
    <property type="protein sequence ID" value="KKN89729.1"/>
    <property type="molecule type" value="Genomic_DNA"/>
</dbReference>
<organism evidence="1">
    <name type="scientific">marine sediment metagenome</name>
    <dbReference type="NCBI Taxonomy" id="412755"/>
    <lineage>
        <taxon>unclassified sequences</taxon>
        <taxon>metagenomes</taxon>
        <taxon>ecological metagenomes</taxon>
    </lineage>
</organism>
<accession>A0A0F9UDI3</accession>
<proteinExistence type="predicted"/>
<evidence type="ECO:0000313" key="1">
    <source>
        <dbReference type="EMBL" id="KKN89729.1"/>
    </source>
</evidence>
<sequence length="141" mass="15471">MAEDSLANAAGKGVTLTIKGKEYEFSPITLGDLADFEKHIRSEKLNIFMLEAKDLPVAERKEIIIELCRQGLDPLAVEQHMNSLDGVRFLLWKSLSKKHPDLTLDGVSELVDMQNLEEVSAVVQSIGAGDAVNPPDEEVSP</sequence>
<protein>
    <submittedName>
        <fullName evidence="1">Uncharacterized protein</fullName>
    </submittedName>
</protein>
<comment type="caution">
    <text evidence="1">The sequence shown here is derived from an EMBL/GenBank/DDBJ whole genome shotgun (WGS) entry which is preliminary data.</text>
</comment>
<gene>
    <name evidence="1" type="ORF">LCGC14_0235750</name>
</gene>